<dbReference type="AlphaFoldDB" id="A0A1H2SU95"/>
<dbReference type="OrthoDB" id="5794867at2"/>
<evidence type="ECO:0000256" key="4">
    <source>
        <dbReference type="ARBA" id="ARBA00023065"/>
    </source>
</evidence>
<dbReference type="GO" id="GO:0046961">
    <property type="term" value="F:proton-transporting ATPase activity, rotational mechanism"/>
    <property type="evidence" value="ECO:0007669"/>
    <property type="project" value="InterPro"/>
</dbReference>
<keyword evidence="3" id="KW-0813">Transport</keyword>
<evidence type="ECO:0000256" key="1">
    <source>
        <dbReference type="ARBA" id="ARBA00005901"/>
    </source>
</evidence>
<accession>A0A1H2SU95</accession>
<organism evidence="5 6">
    <name type="scientific">Thiocapsa roseopersicina</name>
    <dbReference type="NCBI Taxonomy" id="1058"/>
    <lineage>
        <taxon>Bacteria</taxon>
        <taxon>Pseudomonadati</taxon>
        <taxon>Pseudomonadota</taxon>
        <taxon>Gammaproteobacteria</taxon>
        <taxon>Chromatiales</taxon>
        <taxon>Chromatiaceae</taxon>
        <taxon>Thiocapsa</taxon>
    </lineage>
</organism>
<comment type="similarity">
    <text evidence="1">Belongs to the V-ATPase E subunit family.</text>
</comment>
<gene>
    <name evidence="5" type="ORF">SAMN05421783_103148</name>
</gene>
<reference evidence="6" key="1">
    <citation type="submission" date="2016-10" db="EMBL/GenBank/DDBJ databases">
        <authorList>
            <person name="Varghese N."/>
            <person name="Submissions S."/>
        </authorList>
    </citation>
    <scope>NUCLEOTIDE SEQUENCE [LARGE SCALE GENOMIC DNA]</scope>
    <source>
        <strain evidence="6">DSM 217</strain>
    </source>
</reference>
<dbReference type="SUPFAM" id="SSF160527">
    <property type="entry name" value="V-type ATPase subunit E-like"/>
    <property type="match status" value="1"/>
</dbReference>
<keyword evidence="4" id="KW-0406">Ion transport</keyword>
<evidence type="ECO:0000256" key="3">
    <source>
        <dbReference type="ARBA" id="ARBA00022448"/>
    </source>
</evidence>
<evidence type="ECO:0000313" key="6">
    <source>
        <dbReference type="Proteomes" id="UP000198816"/>
    </source>
</evidence>
<name>A0A1H2SU95_THIRO</name>
<dbReference type="InterPro" id="IPR038495">
    <property type="entry name" value="ATPase_E_C"/>
</dbReference>
<dbReference type="Gene3D" id="3.30.2320.30">
    <property type="entry name" value="ATP synthase, E subunit, C-terminal"/>
    <property type="match status" value="1"/>
</dbReference>
<evidence type="ECO:0000256" key="2">
    <source>
        <dbReference type="ARBA" id="ARBA00020756"/>
    </source>
</evidence>
<dbReference type="Pfam" id="PF01991">
    <property type="entry name" value="vATP-synt_E"/>
    <property type="match status" value="1"/>
</dbReference>
<sequence length="213" mass="24752">MNQVQELEQAILARAERLAGEYRERASRSRDNILREAAERLRMRESREESIAKTLAERTFRQHVQASELKMQTHLDRMRWNLVQDVERALAGRMRTFGDDLQRYDAWLDSLIVRAANLIEEKSLIVSANARDLQRMTERWDAILETLPEHKTVTLSKEPIETLGGVLVASRDRRIRVDNTYEGRLERLRPAVQQVILERLLPSGFDTGNLFSG</sequence>
<dbReference type="EMBL" id="FNNZ01000003">
    <property type="protein sequence ID" value="SDW35138.1"/>
    <property type="molecule type" value="Genomic_DNA"/>
</dbReference>
<dbReference type="STRING" id="1058.SAMN05421783_103148"/>
<evidence type="ECO:0000313" key="5">
    <source>
        <dbReference type="EMBL" id="SDW35138.1"/>
    </source>
</evidence>
<keyword evidence="6" id="KW-1185">Reference proteome</keyword>
<proteinExistence type="inferred from homology"/>
<dbReference type="Proteomes" id="UP000198816">
    <property type="component" value="Unassembled WGS sequence"/>
</dbReference>
<dbReference type="RefSeq" id="WP_093028705.1">
    <property type="nucleotide sequence ID" value="NZ_FNNZ01000003.1"/>
</dbReference>
<dbReference type="GO" id="GO:0033178">
    <property type="term" value="C:proton-transporting two-sector ATPase complex, catalytic domain"/>
    <property type="evidence" value="ECO:0007669"/>
    <property type="project" value="InterPro"/>
</dbReference>
<protein>
    <recommendedName>
        <fullName evidence="2">V-type ATP synthase subunit E</fullName>
    </recommendedName>
</protein>
<dbReference type="InterPro" id="IPR002842">
    <property type="entry name" value="ATPase_V1_Esu"/>
</dbReference>